<dbReference type="EMBL" id="JAGQKX010000039">
    <property type="protein sequence ID" value="MCA9390163.1"/>
    <property type="molecule type" value="Genomic_DNA"/>
</dbReference>
<comment type="caution">
    <text evidence="1">The sequence shown here is derived from an EMBL/GenBank/DDBJ whole genome shotgun (WGS) entry which is preliminary data.</text>
</comment>
<evidence type="ECO:0000313" key="1">
    <source>
        <dbReference type="EMBL" id="MCA9390163.1"/>
    </source>
</evidence>
<dbReference type="AlphaFoldDB" id="A0A955RQ26"/>
<name>A0A955RQ26_UNCKA</name>
<reference evidence="1" key="2">
    <citation type="journal article" date="2021" name="Microbiome">
        <title>Successional dynamics and alternative stable states in a saline activated sludge microbial community over 9 years.</title>
        <authorList>
            <person name="Wang Y."/>
            <person name="Ye J."/>
            <person name="Ju F."/>
            <person name="Liu L."/>
            <person name="Boyd J.A."/>
            <person name="Deng Y."/>
            <person name="Parks D.H."/>
            <person name="Jiang X."/>
            <person name="Yin X."/>
            <person name="Woodcroft B.J."/>
            <person name="Tyson G.W."/>
            <person name="Hugenholtz P."/>
            <person name="Polz M.F."/>
            <person name="Zhang T."/>
        </authorList>
    </citation>
    <scope>NUCLEOTIDE SEQUENCE</scope>
    <source>
        <strain evidence="1">HKST-UBA01</strain>
    </source>
</reference>
<protein>
    <submittedName>
        <fullName evidence="1">Uncharacterized protein</fullName>
    </submittedName>
</protein>
<accession>A0A955RQ26</accession>
<dbReference type="Proteomes" id="UP000701698">
    <property type="component" value="Unassembled WGS sequence"/>
</dbReference>
<proteinExistence type="predicted"/>
<gene>
    <name evidence="1" type="ORF">KC571_02060</name>
</gene>
<organism evidence="1 2">
    <name type="scientific">candidate division WWE3 bacterium</name>
    <dbReference type="NCBI Taxonomy" id="2053526"/>
    <lineage>
        <taxon>Bacteria</taxon>
        <taxon>Katanobacteria</taxon>
    </lineage>
</organism>
<evidence type="ECO:0000313" key="2">
    <source>
        <dbReference type="Proteomes" id="UP000701698"/>
    </source>
</evidence>
<sequence length="140" mass="16406">MAMKVWGLTDSDAKTFCERVVAAFLEMPDAQAREGNPDTPYPESYTTEAQQHFLDEVLPTRYTWRGYAMFGAGPICLSFDWTDKKPFFAISHWSRGKDFVPDVPFDEPFKVWQKLLAKLEKHGYVREWLKLIISFENWED</sequence>
<reference evidence="1" key="1">
    <citation type="submission" date="2020-04" db="EMBL/GenBank/DDBJ databases">
        <authorList>
            <person name="Zhang T."/>
        </authorList>
    </citation>
    <scope>NUCLEOTIDE SEQUENCE</scope>
    <source>
        <strain evidence="1">HKST-UBA01</strain>
    </source>
</reference>